<dbReference type="AlphaFoldDB" id="A0AB73INH9"/>
<dbReference type="GO" id="GO:0005524">
    <property type="term" value="F:ATP binding"/>
    <property type="evidence" value="ECO:0007669"/>
    <property type="project" value="UniProtKB-KW"/>
</dbReference>
<dbReference type="InterPro" id="IPR003439">
    <property type="entry name" value="ABC_transporter-like_ATP-bd"/>
</dbReference>
<evidence type="ECO:0000256" key="8">
    <source>
        <dbReference type="ARBA" id="ARBA00023136"/>
    </source>
</evidence>
<dbReference type="PROSITE" id="PS00211">
    <property type="entry name" value="ABC_TRANSPORTER_1"/>
    <property type="match status" value="1"/>
</dbReference>
<dbReference type="Pfam" id="PF03412">
    <property type="entry name" value="Peptidase_C39"/>
    <property type="match status" value="1"/>
</dbReference>
<dbReference type="GO" id="GO:0016887">
    <property type="term" value="F:ATP hydrolysis activity"/>
    <property type="evidence" value="ECO:0007669"/>
    <property type="project" value="InterPro"/>
</dbReference>
<evidence type="ECO:0000256" key="2">
    <source>
        <dbReference type="ARBA" id="ARBA00022475"/>
    </source>
</evidence>
<dbReference type="Proteomes" id="UP001229486">
    <property type="component" value="Unassembled WGS sequence"/>
</dbReference>
<feature type="domain" description="ABC transporter" evidence="10">
    <location>
        <begin position="393"/>
        <end position="624"/>
    </location>
</feature>
<keyword evidence="8 9" id="KW-0472">Membrane</keyword>
<dbReference type="CDD" id="cd18567">
    <property type="entry name" value="ABC_6TM_CvaB_RaxB_like"/>
    <property type="match status" value="1"/>
</dbReference>
<dbReference type="InterPro" id="IPR027417">
    <property type="entry name" value="P-loop_NTPase"/>
</dbReference>
<dbReference type="SMART" id="SM00382">
    <property type="entry name" value="AAA"/>
    <property type="match status" value="1"/>
</dbReference>
<keyword evidence="7 9" id="KW-1133">Transmembrane helix</keyword>
<dbReference type="InterPro" id="IPR011527">
    <property type="entry name" value="ABC1_TM_dom"/>
</dbReference>
<gene>
    <name evidence="12" type="ORF">J2793_006397</name>
</gene>
<evidence type="ECO:0000313" key="12">
    <source>
        <dbReference type="EMBL" id="MDP9650922.1"/>
    </source>
</evidence>
<keyword evidence="5" id="KW-0547">Nucleotide-binding</keyword>
<evidence type="ECO:0000256" key="1">
    <source>
        <dbReference type="ARBA" id="ARBA00004651"/>
    </source>
</evidence>
<name>A0AB73INH9_9BURK</name>
<organism evidence="12 13">
    <name type="scientific">Paraburkholderia caledonica</name>
    <dbReference type="NCBI Taxonomy" id="134536"/>
    <lineage>
        <taxon>Bacteria</taxon>
        <taxon>Pseudomonadati</taxon>
        <taxon>Pseudomonadota</taxon>
        <taxon>Betaproteobacteria</taxon>
        <taxon>Burkholderiales</taxon>
        <taxon>Burkholderiaceae</taxon>
        <taxon>Paraburkholderia</taxon>
    </lineage>
</organism>
<dbReference type="GO" id="GO:0034040">
    <property type="term" value="F:ATPase-coupled lipid transmembrane transporter activity"/>
    <property type="evidence" value="ECO:0007669"/>
    <property type="project" value="TreeGrafter"/>
</dbReference>
<dbReference type="GO" id="GO:0005886">
    <property type="term" value="C:plasma membrane"/>
    <property type="evidence" value="ECO:0007669"/>
    <property type="project" value="UniProtKB-SubCell"/>
</dbReference>
<dbReference type="Gene3D" id="3.90.70.10">
    <property type="entry name" value="Cysteine proteinases"/>
    <property type="match status" value="1"/>
</dbReference>
<dbReference type="Gene3D" id="1.20.1560.10">
    <property type="entry name" value="ABC transporter type 1, transmembrane domain"/>
    <property type="match status" value="1"/>
</dbReference>
<feature type="transmembrane region" description="Helical" evidence="9">
    <location>
        <begin position="78"/>
        <end position="98"/>
    </location>
</feature>
<dbReference type="PANTHER" id="PTHR24221:SF606">
    <property type="entry name" value="COLICIN V SECRETION-PROCESSING ATP-BINDING PROTEIN"/>
    <property type="match status" value="1"/>
</dbReference>
<protein>
    <submittedName>
        <fullName evidence="12">ATP-binding cassette subfamily B protein RaxB</fullName>
    </submittedName>
</protein>
<reference evidence="12" key="1">
    <citation type="submission" date="2023-07" db="EMBL/GenBank/DDBJ databases">
        <title>Sorghum-associated microbial communities from plants grown in Nebraska, USA.</title>
        <authorList>
            <person name="Schachtman D."/>
        </authorList>
    </citation>
    <scope>NUCLEOTIDE SEQUENCE</scope>
    <source>
        <strain evidence="12">DS1061</strain>
    </source>
</reference>
<proteinExistence type="predicted"/>
<dbReference type="PANTHER" id="PTHR24221">
    <property type="entry name" value="ATP-BINDING CASSETTE SUB-FAMILY B"/>
    <property type="match status" value="1"/>
</dbReference>
<feature type="domain" description="ABC transmembrane type-1" evidence="11">
    <location>
        <begin position="77"/>
        <end position="356"/>
    </location>
</feature>
<dbReference type="GO" id="GO:0008233">
    <property type="term" value="F:peptidase activity"/>
    <property type="evidence" value="ECO:0007669"/>
    <property type="project" value="InterPro"/>
</dbReference>
<keyword evidence="2" id="KW-1003">Cell membrane</keyword>
<keyword evidence="4 9" id="KW-0812">Transmembrane</keyword>
<accession>A0AB73INH9</accession>
<evidence type="ECO:0000256" key="9">
    <source>
        <dbReference type="SAM" id="Phobius"/>
    </source>
</evidence>
<evidence type="ECO:0000256" key="5">
    <source>
        <dbReference type="ARBA" id="ARBA00022741"/>
    </source>
</evidence>
<evidence type="ECO:0000256" key="7">
    <source>
        <dbReference type="ARBA" id="ARBA00022989"/>
    </source>
</evidence>
<dbReference type="SUPFAM" id="SSF90123">
    <property type="entry name" value="ABC transporter transmembrane region"/>
    <property type="match status" value="1"/>
</dbReference>
<dbReference type="InterPro" id="IPR003593">
    <property type="entry name" value="AAA+_ATPase"/>
</dbReference>
<keyword evidence="6 12" id="KW-0067">ATP-binding</keyword>
<evidence type="ECO:0000259" key="11">
    <source>
        <dbReference type="PROSITE" id="PS50929"/>
    </source>
</evidence>
<dbReference type="GO" id="GO:0006508">
    <property type="term" value="P:proteolysis"/>
    <property type="evidence" value="ECO:0007669"/>
    <property type="project" value="InterPro"/>
</dbReference>
<dbReference type="Gene3D" id="3.40.50.300">
    <property type="entry name" value="P-loop containing nucleotide triphosphate hydrolases"/>
    <property type="match status" value="1"/>
</dbReference>
<sequence length="624" mass="68586">MNHFVVLIEVKRRHVVVNDPARGTVLLSFDEVGRHFTGVALELQPTPEFRRRKAKPGLSWREVIGHVKGLRGGLTQMLIVAAGLQLLGLIAPFLSQWILDDVIVSADHDLLVVLGAGALLVLVVQSLMTVGQGRLARALSTMTNLHLSGRVMRHLLRLPISFFEARHIGDIVSRFQSVTAIQSTVTGTLVQSVIDGVFALLIGAVMFIYSPILAVIVLSAIALYAFVRIASYGTLRRLAAEYLALSAKENSHFLESLRGMQSIKIAGLEEQRRTRWFNLLVSATNRHVATARLSVSFGAAYTFLFGIEQVSALCWGAHLVMTSRMSVGMLFAFISYKDQFSSRMRNFIDAMMEVRLLSVQVSRLSDIALAKAEETGGTPDSLLAEAIPQTPRIELRNVSYRYGSGEEWVIKDLSVTIEAGEHVAVIGASGCGKTTLAKLLIGLIEPTEGAILIDGIPLRQLGLDVWRKRLGVVMQDDQLFTGTIFENITGFSSEPDLARAKRAAILAGIHEEIARMPMGYHTLNGDMGSSLSGGQKQRVLLSRALYLDPAALILDEATSHLDVSREHQVNEAIVALDVTRIVIAHRPETIAMADRIFDLGSHKWPPSRDLSLDKEVHSFEKQRI</sequence>
<dbReference type="SUPFAM" id="SSF52540">
    <property type="entry name" value="P-loop containing nucleoside triphosphate hydrolases"/>
    <property type="match status" value="1"/>
</dbReference>
<evidence type="ECO:0000256" key="3">
    <source>
        <dbReference type="ARBA" id="ARBA00022519"/>
    </source>
</evidence>
<dbReference type="Pfam" id="PF00664">
    <property type="entry name" value="ABC_membrane"/>
    <property type="match status" value="1"/>
</dbReference>
<feature type="transmembrane region" description="Helical" evidence="9">
    <location>
        <begin position="197"/>
        <end position="227"/>
    </location>
</feature>
<dbReference type="Pfam" id="PF00005">
    <property type="entry name" value="ABC_tran"/>
    <property type="match status" value="1"/>
</dbReference>
<dbReference type="InterPro" id="IPR005074">
    <property type="entry name" value="Peptidase_C39"/>
</dbReference>
<dbReference type="PROSITE" id="PS50929">
    <property type="entry name" value="ABC_TM1F"/>
    <property type="match status" value="1"/>
</dbReference>
<dbReference type="InterPro" id="IPR039421">
    <property type="entry name" value="Type_1_exporter"/>
</dbReference>
<feature type="transmembrane region" description="Helical" evidence="9">
    <location>
        <begin position="110"/>
        <end position="130"/>
    </location>
</feature>
<comment type="caution">
    <text evidence="12">The sequence shown here is derived from an EMBL/GenBank/DDBJ whole genome shotgun (WGS) entry which is preliminary data.</text>
</comment>
<dbReference type="PROSITE" id="PS50893">
    <property type="entry name" value="ABC_TRANSPORTER_2"/>
    <property type="match status" value="1"/>
</dbReference>
<dbReference type="InterPro" id="IPR017871">
    <property type="entry name" value="ABC_transporter-like_CS"/>
</dbReference>
<keyword evidence="3" id="KW-0997">Cell inner membrane</keyword>
<evidence type="ECO:0000256" key="6">
    <source>
        <dbReference type="ARBA" id="ARBA00022840"/>
    </source>
</evidence>
<evidence type="ECO:0000256" key="4">
    <source>
        <dbReference type="ARBA" id="ARBA00022692"/>
    </source>
</evidence>
<evidence type="ECO:0000313" key="13">
    <source>
        <dbReference type="Proteomes" id="UP001229486"/>
    </source>
</evidence>
<dbReference type="GO" id="GO:0140359">
    <property type="term" value="F:ABC-type transporter activity"/>
    <property type="evidence" value="ECO:0007669"/>
    <property type="project" value="InterPro"/>
</dbReference>
<dbReference type="EMBL" id="JAURTK010000014">
    <property type="protein sequence ID" value="MDP9650922.1"/>
    <property type="molecule type" value="Genomic_DNA"/>
</dbReference>
<comment type="subcellular location">
    <subcellularLocation>
        <location evidence="1">Cell membrane</location>
        <topology evidence="1">Multi-pass membrane protein</topology>
    </subcellularLocation>
</comment>
<dbReference type="InterPro" id="IPR036640">
    <property type="entry name" value="ABC1_TM_sf"/>
</dbReference>
<evidence type="ECO:0000259" key="10">
    <source>
        <dbReference type="PROSITE" id="PS50893"/>
    </source>
</evidence>